<reference evidence="1 2" key="1">
    <citation type="submission" date="2016-10" db="EMBL/GenBank/DDBJ databases">
        <authorList>
            <person name="de Groot N.N."/>
        </authorList>
    </citation>
    <scope>NUCLEOTIDE SEQUENCE [LARGE SCALE GENOMIC DNA]</scope>
    <source>
        <strain evidence="1 2">LMG 27731</strain>
    </source>
</reference>
<accession>A0A1I7B6Q9</accession>
<evidence type="ECO:0000313" key="1">
    <source>
        <dbReference type="EMBL" id="SFT82876.1"/>
    </source>
</evidence>
<gene>
    <name evidence="1" type="ORF">SAMN05192563_1004228</name>
</gene>
<proteinExistence type="predicted"/>
<dbReference type="EMBL" id="FPBH01000004">
    <property type="protein sequence ID" value="SFT82876.1"/>
    <property type="molecule type" value="Genomic_DNA"/>
</dbReference>
<evidence type="ECO:0000313" key="2">
    <source>
        <dbReference type="Proteomes" id="UP000198844"/>
    </source>
</evidence>
<dbReference type="Proteomes" id="UP000198844">
    <property type="component" value="Unassembled WGS sequence"/>
</dbReference>
<evidence type="ECO:0008006" key="3">
    <source>
        <dbReference type="Google" id="ProtNLM"/>
    </source>
</evidence>
<dbReference type="AlphaFoldDB" id="A0A1I7B6Q9"/>
<protein>
    <recommendedName>
        <fullName evidence="3">Transposase</fullName>
    </recommendedName>
</protein>
<sequence length="63" mass="6987">MLWGHAILQQKDILHPERYAASGTITKDNKVIEASGVLGEFDTGEEAELAGIQWARAWVDSFD</sequence>
<name>A0A1I7B6Q9_9BURK</name>
<organism evidence="1 2">
    <name type="scientific">Paraburkholderia aspalathi</name>
    <dbReference type="NCBI Taxonomy" id="1324617"/>
    <lineage>
        <taxon>Bacteria</taxon>
        <taxon>Pseudomonadati</taxon>
        <taxon>Pseudomonadota</taxon>
        <taxon>Betaproteobacteria</taxon>
        <taxon>Burkholderiales</taxon>
        <taxon>Burkholderiaceae</taxon>
        <taxon>Paraburkholderia</taxon>
    </lineage>
</organism>